<dbReference type="Pfam" id="PF02702">
    <property type="entry name" value="KdpD"/>
    <property type="match status" value="1"/>
</dbReference>
<dbReference type="PRINTS" id="PR00344">
    <property type="entry name" value="BCTRLSENSOR"/>
</dbReference>
<evidence type="ECO:0000313" key="16">
    <source>
        <dbReference type="Proteomes" id="UP000548867"/>
    </source>
</evidence>
<dbReference type="SMART" id="SM00388">
    <property type="entry name" value="HisKA"/>
    <property type="match status" value="1"/>
</dbReference>
<evidence type="ECO:0000256" key="8">
    <source>
        <dbReference type="ARBA" id="ARBA00022777"/>
    </source>
</evidence>
<keyword evidence="9" id="KW-0067">ATP-binding</keyword>
<dbReference type="CDD" id="cd00075">
    <property type="entry name" value="HATPase"/>
    <property type="match status" value="1"/>
</dbReference>
<dbReference type="InterPro" id="IPR052023">
    <property type="entry name" value="Histidine_kinase_KdpD"/>
</dbReference>
<dbReference type="Pfam" id="PF13493">
    <property type="entry name" value="DUF4118"/>
    <property type="match status" value="1"/>
</dbReference>
<dbReference type="InterPro" id="IPR025201">
    <property type="entry name" value="KdpD_TM"/>
</dbReference>
<reference evidence="15 16" key="1">
    <citation type="submission" date="2020-08" db="EMBL/GenBank/DDBJ databases">
        <title>Genomic Encyclopedia of Type Strains, Phase IV (KMG-IV): sequencing the most valuable type-strain genomes for metagenomic binning, comparative biology and taxonomic classification.</title>
        <authorList>
            <person name="Goeker M."/>
        </authorList>
    </citation>
    <scope>NUCLEOTIDE SEQUENCE [LARGE SCALE GENOMIC DNA]</scope>
    <source>
        <strain evidence="15 16">DSM 27057</strain>
    </source>
</reference>
<comment type="catalytic activity">
    <reaction evidence="1">
        <text>ATP + protein L-histidine = ADP + protein N-phospho-L-histidine.</text>
        <dbReference type="EC" id="2.7.13.3"/>
    </reaction>
</comment>
<keyword evidence="7" id="KW-0547">Nucleotide-binding</keyword>
<evidence type="ECO:0000256" key="6">
    <source>
        <dbReference type="ARBA" id="ARBA00022692"/>
    </source>
</evidence>
<name>A0A7W6G4I4_9SPHN</name>
<dbReference type="InterPro" id="IPR036097">
    <property type="entry name" value="HisK_dim/P_sf"/>
</dbReference>
<accession>A0A7W6G4I4</accession>
<evidence type="ECO:0000256" key="9">
    <source>
        <dbReference type="ARBA" id="ARBA00022840"/>
    </source>
</evidence>
<dbReference type="Pfam" id="PF02518">
    <property type="entry name" value="HATPase_c"/>
    <property type="match status" value="1"/>
</dbReference>
<evidence type="ECO:0000256" key="10">
    <source>
        <dbReference type="ARBA" id="ARBA00022989"/>
    </source>
</evidence>
<keyword evidence="4" id="KW-0597">Phosphoprotein</keyword>
<keyword evidence="6 13" id="KW-0812">Transmembrane</keyword>
<dbReference type="InterPro" id="IPR004358">
    <property type="entry name" value="Sig_transdc_His_kin-like_C"/>
</dbReference>
<dbReference type="InterPro" id="IPR029016">
    <property type="entry name" value="GAF-like_dom_sf"/>
</dbReference>
<dbReference type="InterPro" id="IPR005467">
    <property type="entry name" value="His_kinase_dom"/>
</dbReference>
<dbReference type="InterPro" id="IPR003852">
    <property type="entry name" value="Sig_transdc_His_kinase_KdpD_N"/>
</dbReference>
<dbReference type="RefSeq" id="WP_183622537.1">
    <property type="nucleotide sequence ID" value="NZ_JACIDX010000002.1"/>
</dbReference>
<keyword evidence="5 15" id="KW-0808">Transferase</keyword>
<evidence type="ECO:0000256" key="4">
    <source>
        <dbReference type="ARBA" id="ARBA00022553"/>
    </source>
</evidence>
<dbReference type="EMBL" id="JACIDX010000002">
    <property type="protein sequence ID" value="MBB3953694.1"/>
    <property type="molecule type" value="Genomic_DNA"/>
</dbReference>
<evidence type="ECO:0000256" key="13">
    <source>
        <dbReference type="SAM" id="Phobius"/>
    </source>
</evidence>
<dbReference type="InterPro" id="IPR036890">
    <property type="entry name" value="HATPase_C_sf"/>
</dbReference>
<evidence type="ECO:0000256" key="11">
    <source>
        <dbReference type="ARBA" id="ARBA00023012"/>
    </source>
</evidence>
<evidence type="ECO:0000256" key="2">
    <source>
        <dbReference type="ARBA" id="ARBA00004141"/>
    </source>
</evidence>
<dbReference type="Gene3D" id="3.40.50.300">
    <property type="entry name" value="P-loop containing nucleotide triphosphate hydrolases"/>
    <property type="match status" value="1"/>
</dbReference>
<evidence type="ECO:0000256" key="7">
    <source>
        <dbReference type="ARBA" id="ARBA00022741"/>
    </source>
</evidence>
<dbReference type="AlphaFoldDB" id="A0A7W6G4I4"/>
<evidence type="ECO:0000256" key="3">
    <source>
        <dbReference type="ARBA" id="ARBA00012438"/>
    </source>
</evidence>
<dbReference type="InterPro" id="IPR003661">
    <property type="entry name" value="HisK_dim/P_dom"/>
</dbReference>
<dbReference type="GO" id="GO:0005737">
    <property type="term" value="C:cytoplasm"/>
    <property type="evidence" value="ECO:0007669"/>
    <property type="project" value="UniProtKB-ARBA"/>
</dbReference>
<dbReference type="InterPro" id="IPR038318">
    <property type="entry name" value="KdpD_sf"/>
</dbReference>
<dbReference type="SUPFAM" id="SSF47384">
    <property type="entry name" value="Homodimeric domain of signal transducing histidine kinase"/>
    <property type="match status" value="1"/>
</dbReference>
<comment type="caution">
    <text evidence="15">The sequence shown here is derived from an EMBL/GenBank/DDBJ whole genome shotgun (WGS) entry which is preliminary data.</text>
</comment>
<protein>
    <recommendedName>
        <fullName evidence="3">histidine kinase</fullName>
        <ecNumber evidence="3">2.7.13.3</ecNumber>
    </recommendedName>
</protein>
<keyword evidence="12 13" id="KW-0472">Membrane</keyword>
<dbReference type="SUPFAM" id="SSF55874">
    <property type="entry name" value="ATPase domain of HSP90 chaperone/DNA topoisomerase II/histidine kinase"/>
    <property type="match status" value="1"/>
</dbReference>
<dbReference type="SUPFAM" id="SSF52402">
    <property type="entry name" value="Adenine nucleotide alpha hydrolases-like"/>
    <property type="match status" value="1"/>
</dbReference>
<dbReference type="EC" id="2.7.13.3" evidence="3"/>
<evidence type="ECO:0000256" key="1">
    <source>
        <dbReference type="ARBA" id="ARBA00000085"/>
    </source>
</evidence>
<keyword evidence="11" id="KW-0902">Two-component regulatory system</keyword>
<evidence type="ECO:0000313" key="15">
    <source>
        <dbReference type="EMBL" id="MBB3953694.1"/>
    </source>
</evidence>
<dbReference type="FunFam" id="3.40.50.300:FF:000483">
    <property type="entry name" value="Sensor histidine kinase KdpD"/>
    <property type="match status" value="1"/>
</dbReference>
<dbReference type="Proteomes" id="UP000548867">
    <property type="component" value="Unassembled WGS sequence"/>
</dbReference>
<keyword evidence="16" id="KW-1185">Reference proteome</keyword>
<evidence type="ECO:0000259" key="14">
    <source>
        <dbReference type="PROSITE" id="PS50109"/>
    </source>
</evidence>
<keyword evidence="10 13" id="KW-1133">Transmembrane helix</keyword>
<dbReference type="InterPro" id="IPR027417">
    <property type="entry name" value="P-loop_NTPase"/>
</dbReference>
<dbReference type="GO" id="GO:0005524">
    <property type="term" value="F:ATP binding"/>
    <property type="evidence" value="ECO:0007669"/>
    <property type="project" value="UniProtKB-KW"/>
</dbReference>
<dbReference type="PROSITE" id="PS50109">
    <property type="entry name" value="HIS_KIN"/>
    <property type="match status" value="1"/>
</dbReference>
<dbReference type="Gene3D" id="1.20.120.620">
    <property type="entry name" value="Backbone structure of the membrane domain of e. Coli histidine kinase receptor kdpd"/>
    <property type="match status" value="1"/>
</dbReference>
<comment type="subcellular location">
    <subcellularLocation>
        <location evidence="2">Membrane</location>
        <topology evidence="2">Multi-pass membrane protein</topology>
    </subcellularLocation>
</comment>
<feature type="transmembrane region" description="Helical" evidence="13">
    <location>
        <begin position="359"/>
        <end position="381"/>
    </location>
</feature>
<dbReference type="InterPro" id="IPR003594">
    <property type="entry name" value="HATPase_dom"/>
</dbReference>
<sequence>MNTIRPDPDALLRTIDRQDSTRGRLKLFLGAAPGVGKTYEMLMQAARRRDAGEDVVIGVIETHGRAETEQRAAGFEIIPRRAIDHRGQTLHEMDLDAIIARRPALVLIDELAHTNAPGCRHDKRWQDVEEVLNAGIDVYSTLNVQHLESLNDVVASFARLHVRETLPDRVLDHAEIEVVDIPPGELIERLKAGKVYVPQEASRALAHFFSHSNLTALRELALRRAAQAVDAQMLDYLRAHALEGTWAAGERLLVAVGADAGAQEVVRAGKRLADSLSAPWTAVHIETGPASPNLASPAPSSREELSAALHLASQLGAQVATIPAGGLPEGLAHMAADLRATILVLGQGRRRGLFRREALSAQLAALGLGAAMHIVPCAAAPRRPTAGRDGEFDLAAWLFPPGLLISGALIACVTLAGVLFSALGSVTNIALLYLLPVMLAATRYGLWTGIVTGLISSLAYNFFFIPPIHTFTIADPQNLITVVVLLAVVLVVSHMAGRLRDTAMLSRASAVRSSALAGFARQLTGIGAAGELGRVLCEEGAGLLGCYTVLLMPHDGALAQIAAIPQEITLQALDRVVAQWSFDNRKPAGRGSDTLSAAEWLFLPVEAGGKALAVLGVAHPDAAQPVRADLLPMLTSFLDQAGLALDRIRLEAERGHMRRLEERDALRAALLSSVSHDLRTPLTAVVGLLGDLTPADPEQERVLNLARAEAERLQRFVANLLDMVRIETGAVELHPEPVDLAEAVGSAAHDLRRLLGQRSLAVDIAADLPLVRLDPRLLHHCLINLIENAAHYSPAATPIRIEVRADADGLDLAVIDEGPGLPPGSETRVFETFTRLEGSDRKGGTGLGLAIVKGFAEAMGLQVRAANRADGKGARFTLRMPGGLLWKENDRS</sequence>
<evidence type="ECO:0000256" key="12">
    <source>
        <dbReference type="ARBA" id="ARBA00023136"/>
    </source>
</evidence>
<dbReference type="SMART" id="SM00387">
    <property type="entry name" value="HATPase_c"/>
    <property type="match status" value="1"/>
</dbReference>
<feature type="transmembrane region" description="Helical" evidence="13">
    <location>
        <begin position="477"/>
        <end position="497"/>
    </location>
</feature>
<dbReference type="SUPFAM" id="SSF55781">
    <property type="entry name" value="GAF domain-like"/>
    <property type="match status" value="1"/>
</dbReference>
<dbReference type="Gene3D" id="1.10.287.130">
    <property type="match status" value="1"/>
</dbReference>
<dbReference type="Pfam" id="PF00512">
    <property type="entry name" value="HisKA"/>
    <property type="match status" value="1"/>
</dbReference>
<dbReference type="Gene3D" id="3.30.565.10">
    <property type="entry name" value="Histidine kinase-like ATPase, C-terminal domain"/>
    <property type="match status" value="1"/>
</dbReference>
<evidence type="ECO:0000256" key="5">
    <source>
        <dbReference type="ARBA" id="ARBA00022679"/>
    </source>
</evidence>
<dbReference type="GO" id="GO:0005886">
    <property type="term" value="C:plasma membrane"/>
    <property type="evidence" value="ECO:0007669"/>
    <property type="project" value="TreeGrafter"/>
</dbReference>
<feature type="transmembrane region" description="Helical" evidence="13">
    <location>
        <begin position="401"/>
        <end position="434"/>
    </location>
</feature>
<feature type="domain" description="Histidine kinase" evidence="14">
    <location>
        <begin position="673"/>
        <end position="884"/>
    </location>
</feature>
<dbReference type="PANTHER" id="PTHR45569:SF1">
    <property type="entry name" value="SENSOR PROTEIN KDPD"/>
    <property type="match status" value="1"/>
</dbReference>
<keyword evidence="8 15" id="KW-0418">Kinase</keyword>
<gene>
    <name evidence="15" type="ORF">GGR38_000621</name>
</gene>
<proteinExistence type="predicted"/>
<dbReference type="PANTHER" id="PTHR45569">
    <property type="entry name" value="SENSOR PROTEIN KDPD"/>
    <property type="match status" value="1"/>
</dbReference>
<dbReference type="GO" id="GO:0000155">
    <property type="term" value="F:phosphorelay sensor kinase activity"/>
    <property type="evidence" value="ECO:0007669"/>
    <property type="project" value="InterPro"/>
</dbReference>
<dbReference type="CDD" id="cd00082">
    <property type="entry name" value="HisKA"/>
    <property type="match status" value="1"/>
</dbReference>
<organism evidence="15 16">
    <name type="scientific">Novosphingobium sediminicola</name>
    <dbReference type="NCBI Taxonomy" id="563162"/>
    <lineage>
        <taxon>Bacteria</taxon>
        <taxon>Pseudomonadati</taxon>
        <taxon>Pseudomonadota</taxon>
        <taxon>Alphaproteobacteria</taxon>
        <taxon>Sphingomonadales</taxon>
        <taxon>Sphingomonadaceae</taxon>
        <taxon>Novosphingobium</taxon>
    </lineage>
</organism>
<feature type="transmembrane region" description="Helical" evidence="13">
    <location>
        <begin position="446"/>
        <end position="465"/>
    </location>
</feature>
<dbReference type="Gene3D" id="3.30.450.40">
    <property type="match status" value="1"/>
</dbReference>